<evidence type="ECO:0000259" key="1">
    <source>
        <dbReference type="PROSITE" id="PS51186"/>
    </source>
</evidence>
<evidence type="ECO:0000313" key="3">
    <source>
        <dbReference type="Proteomes" id="UP000214610"/>
    </source>
</evidence>
<dbReference type="CDD" id="cd04301">
    <property type="entry name" value="NAT_SF"/>
    <property type="match status" value="1"/>
</dbReference>
<keyword evidence="3" id="KW-1185">Reference proteome</keyword>
<dbReference type="GeneID" id="78362604"/>
<evidence type="ECO:0000313" key="2">
    <source>
        <dbReference type="EMBL" id="OXE47588.1"/>
    </source>
</evidence>
<gene>
    <name evidence="2" type="ORF">ADH67_07270</name>
</gene>
<dbReference type="PROSITE" id="PS51186">
    <property type="entry name" value="GNAT"/>
    <property type="match status" value="1"/>
</dbReference>
<dbReference type="InterPro" id="IPR016181">
    <property type="entry name" value="Acyl_CoA_acyltransferase"/>
</dbReference>
<dbReference type="SUPFAM" id="SSF55729">
    <property type="entry name" value="Acyl-CoA N-acyltransferases (Nat)"/>
    <property type="match status" value="1"/>
</dbReference>
<dbReference type="GO" id="GO:0016747">
    <property type="term" value="F:acyltransferase activity, transferring groups other than amino-acyl groups"/>
    <property type="evidence" value="ECO:0007669"/>
    <property type="project" value="InterPro"/>
</dbReference>
<proteinExistence type="predicted"/>
<dbReference type="Proteomes" id="UP000214610">
    <property type="component" value="Unassembled WGS sequence"/>
</dbReference>
<dbReference type="Pfam" id="PF13508">
    <property type="entry name" value="Acetyltransf_7"/>
    <property type="match status" value="1"/>
</dbReference>
<accession>A0A227KI41</accession>
<name>A0A227KI41_9BURK</name>
<dbReference type="EMBL" id="NHMP01000004">
    <property type="protein sequence ID" value="OXE47588.1"/>
    <property type="molecule type" value="Genomic_DNA"/>
</dbReference>
<dbReference type="InterPro" id="IPR000182">
    <property type="entry name" value="GNAT_dom"/>
</dbReference>
<feature type="domain" description="N-acetyltransferase" evidence="1">
    <location>
        <begin position="1"/>
        <end position="148"/>
    </location>
</feature>
<dbReference type="Gene3D" id="3.40.630.30">
    <property type="match status" value="1"/>
</dbReference>
<protein>
    <submittedName>
        <fullName evidence="2">N-acetyltransferase</fullName>
    </submittedName>
</protein>
<comment type="caution">
    <text evidence="2">The sequence shown here is derived from an EMBL/GenBank/DDBJ whole genome shotgun (WGS) entry which is preliminary data.</text>
</comment>
<organism evidence="2 3">
    <name type="scientific">Turicimonas muris</name>
    <dbReference type="NCBI Taxonomy" id="1796652"/>
    <lineage>
        <taxon>Bacteria</taxon>
        <taxon>Pseudomonadati</taxon>
        <taxon>Pseudomonadota</taxon>
        <taxon>Betaproteobacteria</taxon>
        <taxon>Burkholderiales</taxon>
        <taxon>Sutterellaceae</taxon>
        <taxon>Turicimonas</taxon>
    </lineage>
</organism>
<reference evidence="3" key="1">
    <citation type="submission" date="2017-05" db="EMBL/GenBank/DDBJ databases">
        <title>Improved OligoMM genomes.</title>
        <authorList>
            <person name="Garzetti D."/>
        </authorList>
    </citation>
    <scope>NUCLEOTIDE SEQUENCE [LARGE SCALE GENOMIC DNA]</scope>
    <source>
        <strain evidence="3">YL45</strain>
    </source>
</reference>
<sequence length="150" mass="17172">MAIFRLIQQNKKRFLDLLLLADEQEDMIDRYLECGELWTLDDNGVKAVCVVADVGDGTLEIKNLAVVPNFQRKGYGKAMIEFIAERYKNYSRLRVGTGASPLTLPFYRSCGFRETGVIPNFFTDNYNHPIVEGDIVLKDMILLERPLLNH</sequence>
<dbReference type="RefSeq" id="WP_066594961.1">
    <property type="nucleotide sequence ID" value="NZ_CAJTBZ010000012.1"/>
</dbReference>
<keyword evidence="2" id="KW-0808">Transferase</keyword>
<dbReference type="AlphaFoldDB" id="A0A227KI41"/>